<dbReference type="EMBL" id="CP016076">
    <property type="protein sequence ID" value="APU13341.1"/>
    <property type="molecule type" value="Genomic_DNA"/>
</dbReference>
<feature type="transmembrane region" description="Helical" evidence="2">
    <location>
        <begin position="88"/>
        <end position="107"/>
    </location>
</feature>
<organism evidence="3 4">
    <name type="scientific">Actinoalloteichus fjordicus</name>
    <dbReference type="NCBI Taxonomy" id="1612552"/>
    <lineage>
        <taxon>Bacteria</taxon>
        <taxon>Bacillati</taxon>
        <taxon>Actinomycetota</taxon>
        <taxon>Actinomycetes</taxon>
        <taxon>Pseudonocardiales</taxon>
        <taxon>Pseudonocardiaceae</taxon>
        <taxon>Actinoalloteichus</taxon>
    </lineage>
</organism>
<feature type="region of interest" description="Disordered" evidence="1">
    <location>
        <begin position="279"/>
        <end position="298"/>
    </location>
</feature>
<reference evidence="4" key="1">
    <citation type="submission" date="2016-06" db="EMBL/GenBank/DDBJ databases">
        <title>Complete genome sequence of Actinoalloteichus fjordicus DSM 46855 (=ADI127-17), type strain of the new species Actinoalloteichus fjordicus.</title>
        <authorList>
            <person name="Ruckert C."/>
            <person name="Nouioui I."/>
            <person name="Willmese J."/>
            <person name="van Wezel G."/>
            <person name="Klenk H.-P."/>
            <person name="Kalinowski J."/>
            <person name="Zotchev S.B."/>
        </authorList>
    </citation>
    <scope>NUCLEOTIDE SEQUENCE [LARGE SCALE GENOMIC DNA]</scope>
    <source>
        <strain evidence="4">ADI127-7</strain>
    </source>
</reference>
<accession>A0AAC9PR05</accession>
<dbReference type="KEGG" id="acad:UA74_06340"/>
<proteinExistence type="predicted"/>
<sequence length="298" mass="33414">MPLFPRTVPSEAAERDQATLQRRWDQIRPRLMLALLILPIGQVVLFGGLMIGWVVLPGVLLTLVPTAGVILVVRQLRRGPKLITPSEWTASVALNAILSIPIVLLPLTGTAAQQYSAGFRGALVLAIVLIPVICRLLVWQARRILMAEPLRLVAASDFVLDYRLRSNRWFATITLDKDRLHWEAWRNSLARSYGVAVNKVDVSSSIPLAAVRDVSLRIVHDTEGGRVWMRGHLWRLRIRPGPALVLHTHSGEWVLPMTRPEALKPVLLARAEHIRARIKQGTSRPEFRPHRPEPEASS</sequence>
<keyword evidence="2" id="KW-1133">Transmembrane helix</keyword>
<gene>
    <name evidence="3" type="ORF">UA74_06340</name>
</gene>
<name>A0AAC9PR05_9PSEU</name>
<feature type="transmembrane region" description="Helical" evidence="2">
    <location>
        <begin position="59"/>
        <end position="76"/>
    </location>
</feature>
<protein>
    <submittedName>
        <fullName evidence="3">Uncharacterized protein</fullName>
    </submittedName>
</protein>
<dbReference type="Proteomes" id="UP000185511">
    <property type="component" value="Chromosome"/>
</dbReference>
<feature type="transmembrane region" description="Helical" evidence="2">
    <location>
        <begin position="31"/>
        <end position="53"/>
    </location>
</feature>
<dbReference type="AlphaFoldDB" id="A0AAC9PR05"/>
<keyword evidence="2" id="KW-0472">Membrane</keyword>
<evidence type="ECO:0000256" key="1">
    <source>
        <dbReference type="SAM" id="MobiDB-lite"/>
    </source>
</evidence>
<evidence type="ECO:0000256" key="2">
    <source>
        <dbReference type="SAM" id="Phobius"/>
    </source>
</evidence>
<feature type="compositionally biased region" description="Basic and acidic residues" evidence="1">
    <location>
        <begin position="285"/>
        <end position="298"/>
    </location>
</feature>
<keyword evidence="2" id="KW-0812">Transmembrane</keyword>
<keyword evidence="4" id="KW-1185">Reference proteome</keyword>
<dbReference type="RefSeq" id="WP_157434026.1">
    <property type="nucleotide sequence ID" value="NZ_CP016076.1"/>
</dbReference>
<evidence type="ECO:0000313" key="3">
    <source>
        <dbReference type="EMBL" id="APU13341.1"/>
    </source>
</evidence>
<evidence type="ECO:0000313" key="4">
    <source>
        <dbReference type="Proteomes" id="UP000185511"/>
    </source>
</evidence>
<feature type="transmembrane region" description="Helical" evidence="2">
    <location>
        <begin position="119"/>
        <end position="138"/>
    </location>
</feature>